<sequence>MLNNDNSHCISVCLKVSSVETDRVSIIISSDITFDQLMKEIKDAFQDTIPSSSKTRIKYFNVYTGFKSSILNDKTLQPFFKQLCDSNVENEKKELVFEVTTFDDGSKSLINTSFEESGLSSNNATFSQKVELFSQYSNSHSLTKRYDPIYIVDTEEKPLSLYEKNQAEEYLKEKYSSLNFICSGSFGSVYSVVRKDNNEQRAIKIMKVDDHEQPLQEFSKMKKLSHHENIVKCFDIFVAGSTRVIVIEMELMSGSLYDIVIQKGIKLPENMILEILRQLCNALLVIQEQNIIHRDIKPQNILLRKFDLDKNEIVIGLGDFGLAKNSSSIKSSSLAGTANYIAPELVQNNNNSPPFSFASDMFALGVTLYQLMSLEKHVVSWSSLLMAHNINPNFIQQQIKVNMKGIYSDSLVKIVESMLKFLPEQRITVSKILQKLSTTENQSLESQTFELSKMTQDLAHQGYAEAQNNLGHMYEHGIGVPQNYSKALEWYQKSANQGDAKAQYNLGCMYRNGRGVVQDYSKAFEWYQKSANQGDADAQYYLGWMYYRGEGISQDYSKAFQWFQQAANQGNAQGQHSLAWMYHNGMGVPNNFSKAKKLYLKAANQGIAIAKTHIGWMYYHGKGTPQDYSKAFEWFQQAANQGEAHAQYYLGFMYEMGQGVPEDCSKALEWYQKSANQGDSEAQNKLGWMYYHGHGVPQDYSKAFEWFQKAANQGNAHAEHSLGHV</sequence>
<organism evidence="2 3">
    <name type="scientific">Naegleria lovaniensis</name>
    <name type="common">Amoeba</name>
    <dbReference type="NCBI Taxonomy" id="51637"/>
    <lineage>
        <taxon>Eukaryota</taxon>
        <taxon>Discoba</taxon>
        <taxon>Heterolobosea</taxon>
        <taxon>Tetramitia</taxon>
        <taxon>Eutetramitia</taxon>
        <taxon>Vahlkampfiidae</taxon>
        <taxon>Naegleria</taxon>
    </lineage>
</organism>
<accession>A0AA88GL21</accession>
<dbReference type="Pfam" id="PF00069">
    <property type="entry name" value="Pkinase"/>
    <property type="match status" value="1"/>
</dbReference>
<dbReference type="Proteomes" id="UP000816034">
    <property type="component" value="Unassembled WGS sequence"/>
</dbReference>
<dbReference type="PANTHER" id="PTHR43628">
    <property type="entry name" value="ACTIVATOR OF C KINASE PROTEIN 1-RELATED"/>
    <property type="match status" value="1"/>
</dbReference>
<dbReference type="Gene3D" id="1.10.510.10">
    <property type="entry name" value="Transferase(Phosphotransferase) domain 1"/>
    <property type="match status" value="1"/>
</dbReference>
<comment type="caution">
    <text evidence="2">The sequence shown here is derived from an EMBL/GenBank/DDBJ whole genome shotgun (WGS) entry which is preliminary data.</text>
</comment>
<dbReference type="SUPFAM" id="SSF56112">
    <property type="entry name" value="Protein kinase-like (PK-like)"/>
    <property type="match status" value="1"/>
</dbReference>
<keyword evidence="3" id="KW-1185">Reference proteome</keyword>
<dbReference type="EMBL" id="PYSW02000028">
    <property type="protein sequence ID" value="KAG2379474.1"/>
    <property type="molecule type" value="Genomic_DNA"/>
</dbReference>
<dbReference type="AlphaFoldDB" id="A0AA88GL21"/>
<proteinExistence type="predicted"/>
<dbReference type="GeneID" id="68099045"/>
<dbReference type="PROSITE" id="PS00108">
    <property type="entry name" value="PROTEIN_KINASE_ST"/>
    <property type="match status" value="1"/>
</dbReference>
<dbReference type="SUPFAM" id="SSF81901">
    <property type="entry name" value="HCP-like"/>
    <property type="match status" value="2"/>
</dbReference>
<evidence type="ECO:0000259" key="1">
    <source>
        <dbReference type="PROSITE" id="PS50011"/>
    </source>
</evidence>
<dbReference type="GO" id="GO:0004672">
    <property type="term" value="F:protein kinase activity"/>
    <property type="evidence" value="ECO:0007669"/>
    <property type="project" value="InterPro"/>
</dbReference>
<evidence type="ECO:0000313" key="3">
    <source>
        <dbReference type="Proteomes" id="UP000816034"/>
    </source>
</evidence>
<dbReference type="InterPro" id="IPR008271">
    <property type="entry name" value="Ser/Thr_kinase_AS"/>
</dbReference>
<dbReference type="RefSeq" id="XP_044546736.1">
    <property type="nucleotide sequence ID" value="XM_044696468.1"/>
</dbReference>
<dbReference type="InterPro" id="IPR011990">
    <property type="entry name" value="TPR-like_helical_dom_sf"/>
</dbReference>
<protein>
    <recommendedName>
        <fullName evidence="1">Protein kinase domain-containing protein</fullName>
    </recommendedName>
</protein>
<name>A0AA88GL21_NAELO</name>
<dbReference type="InterPro" id="IPR011009">
    <property type="entry name" value="Kinase-like_dom_sf"/>
</dbReference>
<dbReference type="Gene3D" id="1.25.40.10">
    <property type="entry name" value="Tetratricopeptide repeat domain"/>
    <property type="match status" value="1"/>
</dbReference>
<dbReference type="InterPro" id="IPR006597">
    <property type="entry name" value="Sel1-like"/>
</dbReference>
<reference evidence="2 3" key="1">
    <citation type="journal article" date="2018" name="BMC Genomics">
        <title>The genome of Naegleria lovaniensis, the basis for a comparative approach to unravel pathogenicity factors of the human pathogenic amoeba N. fowleri.</title>
        <authorList>
            <person name="Liechti N."/>
            <person name="Schurch N."/>
            <person name="Bruggmann R."/>
            <person name="Wittwer M."/>
        </authorList>
    </citation>
    <scope>NUCLEOTIDE SEQUENCE [LARGE SCALE GENOMIC DNA]</scope>
    <source>
        <strain evidence="2 3">ATCC 30569</strain>
    </source>
</reference>
<evidence type="ECO:0000313" key="2">
    <source>
        <dbReference type="EMBL" id="KAG2379474.1"/>
    </source>
</evidence>
<gene>
    <name evidence="2" type="ORF">C9374_006591</name>
</gene>
<dbReference type="GO" id="GO:0005524">
    <property type="term" value="F:ATP binding"/>
    <property type="evidence" value="ECO:0007669"/>
    <property type="project" value="InterPro"/>
</dbReference>
<dbReference type="SMART" id="SM00671">
    <property type="entry name" value="SEL1"/>
    <property type="match status" value="7"/>
</dbReference>
<dbReference type="InterPro" id="IPR052945">
    <property type="entry name" value="Mitotic_Regulator"/>
</dbReference>
<dbReference type="Pfam" id="PF08238">
    <property type="entry name" value="Sel1"/>
    <property type="match status" value="7"/>
</dbReference>
<dbReference type="PANTHER" id="PTHR43628:SF1">
    <property type="entry name" value="CHITIN SYNTHASE REGULATORY FACTOR 2-RELATED"/>
    <property type="match status" value="1"/>
</dbReference>
<dbReference type="PROSITE" id="PS50011">
    <property type="entry name" value="PROTEIN_KINASE_DOM"/>
    <property type="match status" value="1"/>
</dbReference>
<dbReference type="SMART" id="SM00220">
    <property type="entry name" value="S_TKc"/>
    <property type="match status" value="1"/>
</dbReference>
<dbReference type="InterPro" id="IPR000719">
    <property type="entry name" value="Prot_kinase_dom"/>
</dbReference>
<feature type="domain" description="Protein kinase" evidence="1">
    <location>
        <begin position="175"/>
        <end position="444"/>
    </location>
</feature>